<dbReference type="SMART" id="SM00184">
    <property type="entry name" value="RING"/>
    <property type="match status" value="1"/>
</dbReference>
<dbReference type="InterPro" id="IPR037962">
    <property type="entry name" value="Neuralized"/>
</dbReference>
<evidence type="ECO:0000313" key="9">
    <source>
        <dbReference type="EMBL" id="KFD52750.1"/>
    </source>
</evidence>
<dbReference type="PANTHER" id="PTHR12429">
    <property type="entry name" value="NEURALIZED"/>
    <property type="match status" value="1"/>
</dbReference>
<feature type="domain" description="NHR" evidence="8">
    <location>
        <begin position="177"/>
        <end position="331"/>
    </location>
</feature>
<feature type="compositionally biased region" description="Polar residues" evidence="6">
    <location>
        <begin position="580"/>
        <end position="599"/>
    </location>
</feature>
<dbReference type="GO" id="GO:0061630">
    <property type="term" value="F:ubiquitin protein ligase activity"/>
    <property type="evidence" value="ECO:0007669"/>
    <property type="project" value="TreeGrafter"/>
</dbReference>
<dbReference type="InterPro" id="IPR006573">
    <property type="entry name" value="NHR_dom"/>
</dbReference>
<evidence type="ECO:0000256" key="2">
    <source>
        <dbReference type="ARBA" id="ARBA00022737"/>
    </source>
</evidence>
<dbReference type="Pfam" id="PF13920">
    <property type="entry name" value="zf-C3HC4_3"/>
    <property type="match status" value="1"/>
</dbReference>
<evidence type="ECO:0000256" key="4">
    <source>
        <dbReference type="ARBA" id="ARBA00022833"/>
    </source>
</evidence>
<evidence type="ECO:0000256" key="3">
    <source>
        <dbReference type="ARBA" id="ARBA00022771"/>
    </source>
</evidence>
<feature type="domain" description="NHR" evidence="8">
    <location>
        <begin position="335"/>
        <end position="491"/>
    </location>
</feature>
<organism evidence="10">
    <name type="scientific">Trichuris suis</name>
    <name type="common">pig whipworm</name>
    <dbReference type="NCBI Taxonomy" id="68888"/>
    <lineage>
        <taxon>Eukaryota</taxon>
        <taxon>Metazoa</taxon>
        <taxon>Ecdysozoa</taxon>
        <taxon>Nematoda</taxon>
        <taxon>Enoplea</taxon>
        <taxon>Dorylaimia</taxon>
        <taxon>Trichinellida</taxon>
        <taxon>Trichuridae</taxon>
        <taxon>Trichuris</taxon>
    </lineage>
</organism>
<dbReference type="Gene3D" id="2.60.120.920">
    <property type="match status" value="2"/>
</dbReference>
<dbReference type="SMART" id="SM00588">
    <property type="entry name" value="NEUZ"/>
    <property type="match status" value="1"/>
</dbReference>
<dbReference type="PANTHER" id="PTHR12429:SF6">
    <property type="entry name" value="PROTEIN NEURALIZED"/>
    <property type="match status" value="1"/>
</dbReference>
<keyword evidence="4" id="KW-0862">Zinc</keyword>
<evidence type="ECO:0000256" key="5">
    <source>
        <dbReference type="PROSITE-ProRule" id="PRU00175"/>
    </source>
</evidence>
<keyword evidence="2" id="KW-0677">Repeat</keyword>
<keyword evidence="3 5" id="KW-0863">Zinc-finger</keyword>
<dbReference type="EMBL" id="KL363224">
    <property type="protein sequence ID" value="KFD52750.1"/>
    <property type="molecule type" value="Genomic_DNA"/>
</dbReference>
<evidence type="ECO:0000256" key="6">
    <source>
        <dbReference type="SAM" id="MobiDB-lite"/>
    </source>
</evidence>
<gene>
    <name evidence="9" type="ORF">M513_06406</name>
    <name evidence="10" type="ORF">M514_06406</name>
</gene>
<dbReference type="Proteomes" id="UP000030764">
    <property type="component" value="Unassembled WGS sequence"/>
</dbReference>
<keyword evidence="1" id="KW-0479">Metal-binding</keyword>
<dbReference type="Pfam" id="PF07177">
    <property type="entry name" value="Neuralized"/>
    <property type="match status" value="2"/>
</dbReference>
<dbReference type="AlphaFoldDB" id="A0A085NPZ0"/>
<dbReference type="PROSITE" id="PS51065">
    <property type="entry name" value="NHR"/>
    <property type="match status" value="2"/>
</dbReference>
<evidence type="ECO:0000313" key="10">
    <source>
        <dbReference type="EMBL" id="KFD71536.1"/>
    </source>
</evidence>
<keyword evidence="11" id="KW-1185">Reference proteome</keyword>
<evidence type="ECO:0008006" key="12">
    <source>
        <dbReference type="Google" id="ProtNLM"/>
    </source>
</evidence>
<proteinExistence type="predicted"/>
<protein>
    <recommendedName>
        <fullName evidence="12">Zinc finger, C3HC4 type</fullName>
    </recommendedName>
</protein>
<dbReference type="Gene3D" id="3.30.40.10">
    <property type="entry name" value="Zinc/RING finger domain, C3HC4 (zinc finger)"/>
    <property type="match status" value="1"/>
</dbReference>
<evidence type="ECO:0000259" key="8">
    <source>
        <dbReference type="PROSITE" id="PS51065"/>
    </source>
</evidence>
<feature type="compositionally biased region" description="Polar residues" evidence="6">
    <location>
        <begin position="658"/>
        <end position="701"/>
    </location>
</feature>
<evidence type="ECO:0000256" key="1">
    <source>
        <dbReference type="ARBA" id="ARBA00022723"/>
    </source>
</evidence>
<dbReference type="InterPro" id="IPR001841">
    <property type="entry name" value="Znf_RING"/>
</dbReference>
<name>A0A085NPZ0_9BILA</name>
<feature type="region of interest" description="Disordered" evidence="6">
    <location>
        <begin position="576"/>
        <end position="603"/>
    </location>
</feature>
<dbReference type="InterPro" id="IPR013083">
    <property type="entry name" value="Znf_RING/FYVE/PHD"/>
</dbReference>
<sequence length="803" mass="88497">MTDKRHVRGRRLLFSSRRASPFCMEQHFQFLSLHAESGPKKRRANRRTLYKAEVPIFPPFETPFSFITLLSAKKTSFPVICSSPEGECRPLLSCRLGSGLLYRSRGNRWSKIENQNFVSTNEFRLALDLSSFNPATKPGSDDSQSSSEMGNKSTYDARETNVSSGHQFAKADGPDQPLSFHRVHGSNIRLYSNGSIARREQSFCKALSFSSRPIRRNEKFGFRIIECDDEWSGALRIGITNLNPLDIRNDLPKYACPDLINTQRSWAKGVGERYCKKGNYFTFSVNASGEMMFSVNGHPRGMFLTGINAREMMWAVVDVYGNCRAVEFLKGGQAVDTFHTTVGDNVWLSEDRTMAAQVRSGDAAKSSCVMVSHALRPSSILPTRVIKLNGAHGNLTAGVILCQPDRVHKSWLQSGAAALANQGEGYIFKKDVIGKLRLFDDMTFIVDDKNVLYVLVGGSRLRTACSIQGNSECYLFFELSGSVSGIQICSTKFSTLDDPCLSLLFLGESNVSVAGLRQQTVLTDGSERTSPRKTSAEIRCSTAVRRSTAPQPLRVVIPPIERQDRVASTDLPGMARAGSLPNTSQQSACLTSTSSSPTLGQRLPGLTTERWLASRSCRDPLPERPIAQHTTPPAHPIRVILPPIGNKGVNGLVESAGHSPNSSRSRNNTESLSTRGADTSRQSGDANSSRSSENVPLLSNDTACPANVDQVLEDRGRLLVFNYHQSYANVASDSPPTAVAEWGDDQEEQDECKICMVSRVDSAFYPCGHYSMCYPCAKLTFRKQGVCPICRKPIRDVLKIFKS</sequence>
<evidence type="ECO:0000259" key="7">
    <source>
        <dbReference type="PROSITE" id="PS50089"/>
    </source>
</evidence>
<feature type="compositionally biased region" description="Polar residues" evidence="6">
    <location>
        <begin position="141"/>
        <end position="166"/>
    </location>
</feature>
<dbReference type="SUPFAM" id="SSF57850">
    <property type="entry name" value="RING/U-box"/>
    <property type="match status" value="1"/>
</dbReference>
<dbReference type="EMBL" id="KL367482">
    <property type="protein sequence ID" value="KFD71536.1"/>
    <property type="molecule type" value="Genomic_DNA"/>
</dbReference>
<feature type="region of interest" description="Disordered" evidence="6">
    <location>
        <begin position="619"/>
        <end position="701"/>
    </location>
</feature>
<feature type="domain" description="RING-type" evidence="7">
    <location>
        <begin position="752"/>
        <end position="791"/>
    </location>
</feature>
<feature type="region of interest" description="Disordered" evidence="6">
    <location>
        <begin position="134"/>
        <end position="176"/>
    </location>
</feature>
<reference evidence="10 11" key="1">
    <citation type="journal article" date="2014" name="Nat. Genet.">
        <title>Genome and transcriptome of the porcine whipworm Trichuris suis.</title>
        <authorList>
            <person name="Jex A.R."/>
            <person name="Nejsum P."/>
            <person name="Schwarz E.M."/>
            <person name="Hu L."/>
            <person name="Young N.D."/>
            <person name="Hall R.S."/>
            <person name="Korhonen P.K."/>
            <person name="Liao S."/>
            <person name="Thamsborg S."/>
            <person name="Xia J."/>
            <person name="Xu P."/>
            <person name="Wang S."/>
            <person name="Scheerlinck J.P."/>
            <person name="Hofmann A."/>
            <person name="Sternberg P.W."/>
            <person name="Wang J."/>
            <person name="Gasser R.B."/>
        </authorList>
    </citation>
    <scope>NUCLEOTIDE SEQUENCE [LARGE SCALE GENOMIC DNA]</scope>
    <source>
        <strain evidence="10">DCEP-RM93F</strain>
        <strain evidence="9">DCEP-RM93M</strain>
    </source>
</reference>
<dbReference type="Proteomes" id="UP000030758">
    <property type="component" value="Unassembled WGS sequence"/>
</dbReference>
<dbReference type="FunFam" id="2.60.120.920:FF:000005">
    <property type="entry name" value="Putative E3 ubiquitin-protein ligase NEURL1B"/>
    <property type="match status" value="1"/>
</dbReference>
<dbReference type="InterPro" id="IPR043136">
    <property type="entry name" value="B30.2/SPRY_sf"/>
</dbReference>
<dbReference type="GO" id="GO:0008270">
    <property type="term" value="F:zinc ion binding"/>
    <property type="evidence" value="ECO:0007669"/>
    <property type="project" value="UniProtKB-KW"/>
</dbReference>
<dbReference type="PROSITE" id="PS50089">
    <property type="entry name" value="ZF_RING_2"/>
    <property type="match status" value="1"/>
</dbReference>
<accession>A0A085NPZ0</accession>
<evidence type="ECO:0000313" key="11">
    <source>
        <dbReference type="Proteomes" id="UP000030764"/>
    </source>
</evidence>